<feature type="compositionally biased region" description="Basic and acidic residues" evidence="1">
    <location>
        <begin position="661"/>
        <end position="674"/>
    </location>
</feature>
<feature type="region of interest" description="Disordered" evidence="1">
    <location>
        <begin position="1"/>
        <end position="94"/>
    </location>
</feature>
<feature type="region of interest" description="Disordered" evidence="1">
    <location>
        <begin position="603"/>
        <end position="641"/>
    </location>
</feature>
<organism evidence="2 3">
    <name type="scientific">Acrocarpospora phusangensis</name>
    <dbReference type="NCBI Taxonomy" id="1070424"/>
    <lineage>
        <taxon>Bacteria</taxon>
        <taxon>Bacillati</taxon>
        <taxon>Actinomycetota</taxon>
        <taxon>Actinomycetes</taxon>
        <taxon>Streptosporangiales</taxon>
        <taxon>Streptosporangiaceae</taxon>
        <taxon>Acrocarpospora</taxon>
    </lineage>
</organism>
<protein>
    <submittedName>
        <fullName evidence="2">Uncharacterized protein</fullName>
    </submittedName>
</protein>
<name>A0A919ULA8_9ACTN</name>
<feature type="compositionally biased region" description="Acidic residues" evidence="1">
    <location>
        <begin position="624"/>
        <end position="634"/>
    </location>
</feature>
<feature type="compositionally biased region" description="Low complexity" evidence="1">
    <location>
        <begin position="696"/>
        <end position="710"/>
    </location>
</feature>
<sequence>MVRGSSDIFVPDSPPVRRSGAASRGVIPDSGDILVPDSPPVRGSGTGDIVIPESQPERGRGTLSRGFVREPDEDMADNFFVPDSQPDRPVRESRPEVIVIEDSDSDDGVLETGIQAPATTTSSRVLINVDPDLDDRPVFGEPARTSVIELEPPPVITREFGTLRQRMPFRDFKDLLAFTRDNEELTARLLRALSPPASADEPVARFWLAEVRKVVPGEPTALAAHLNQPATAWRVISKALNLKDADAIGVLAELHWTRNRDGRVLDVEYNKLRAMLQLAKVRDAFDERFDLLRALEWLPAPDQVSTQLAPMTKDGYPRYMQARKAAVTRLESRMKSRREQLLADQTREEWLKSLATAPGLKEERALDRVADVITSFNGSRVCVALMHSDREIGVFANHPDGDMGKDLEALLRASRAVGQDAENQVRALVARIQARDRTSKQKKQKQQLARSVQRADIRVRKAIAHLRTLEERHGRIRVVAYNSPLPTSASGRPMEVHAEMQALAVALAHPTGAKLGVGRLCCFKCWLVLTDVYPGVFRRTLATHMNAYPWPTPSFLRDRGALRRLFGEDPPPDVRDALDSDRIGWGALASAFFGATAVNDADGTGYASSQESPSPLPVAPTWVDTDDEEAEPPVEEAPPPAETLDAFDAYLDADDADDADERPAPEEDRGEPRPTDAPTLTPFTKVKRPSSPHPPTTTTTTTNPIHTGIPRTPSTIAPRTPPKPKSPGVSPRLPDSSPDTHTPPGRGSKSQPRRRPKKKT</sequence>
<keyword evidence="3" id="KW-1185">Reference proteome</keyword>
<reference evidence="2" key="1">
    <citation type="submission" date="2021-01" db="EMBL/GenBank/DDBJ databases">
        <title>Whole genome shotgun sequence of Acrocarpospora phusangensis NBRC 108782.</title>
        <authorList>
            <person name="Komaki H."/>
            <person name="Tamura T."/>
        </authorList>
    </citation>
    <scope>NUCLEOTIDE SEQUENCE</scope>
    <source>
        <strain evidence="2">NBRC 108782</strain>
    </source>
</reference>
<gene>
    <name evidence="2" type="ORF">Aph01nite_41140</name>
</gene>
<dbReference type="EMBL" id="BOOA01000032">
    <property type="protein sequence ID" value="GIH25804.1"/>
    <property type="molecule type" value="Genomic_DNA"/>
</dbReference>
<feature type="compositionally biased region" description="Basic residues" evidence="1">
    <location>
        <begin position="751"/>
        <end position="760"/>
    </location>
</feature>
<accession>A0A919ULA8</accession>
<evidence type="ECO:0000256" key="1">
    <source>
        <dbReference type="SAM" id="MobiDB-lite"/>
    </source>
</evidence>
<feature type="compositionally biased region" description="Basic and acidic residues" evidence="1">
    <location>
        <begin position="85"/>
        <end position="94"/>
    </location>
</feature>
<evidence type="ECO:0000313" key="2">
    <source>
        <dbReference type="EMBL" id="GIH25804.1"/>
    </source>
</evidence>
<proteinExistence type="predicted"/>
<feature type="region of interest" description="Disordered" evidence="1">
    <location>
        <begin position="656"/>
        <end position="760"/>
    </location>
</feature>
<comment type="caution">
    <text evidence="2">The sequence shown here is derived from an EMBL/GenBank/DDBJ whole genome shotgun (WGS) entry which is preliminary data.</text>
</comment>
<dbReference type="AlphaFoldDB" id="A0A919ULA8"/>
<evidence type="ECO:0000313" key="3">
    <source>
        <dbReference type="Proteomes" id="UP000640052"/>
    </source>
</evidence>
<dbReference type="Proteomes" id="UP000640052">
    <property type="component" value="Unassembled WGS sequence"/>
</dbReference>